<dbReference type="EMBL" id="CP088100">
    <property type="protein sequence ID" value="UFW85945.1"/>
    <property type="molecule type" value="Genomic_DNA"/>
</dbReference>
<evidence type="ECO:0000313" key="3">
    <source>
        <dbReference type="Proteomes" id="UP001430990"/>
    </source>
</evidence>
<dbReference type="RefSeq" id="WP_231143585.1">
    <property type="nucleotide sequence ID" value="NZ_CP088100.1"/>
</dbReference>
<dbReference type="InterPro" id="IPR040198">
    <property type="entry name" value="Fido_containing"/>
</dbReference>
<dbReference type="PROSITE" id="PS51459">
    <property type="entry name" value="FIDO"/>
    <property type="match status" value="1"/>
</dbReference>
<gene>
    <name evidence="2" type="ORF">BjapCC829_39615</name>
</gene>
<organism evidence="2 3">
    <name type="scientific">Bradyrhizobium barranii</name>
    <dbReference type="NCBI Taxonomy" id="2992140"/>
    <lineage>
        <taxon>Bacteria</taxon>
        <taxon>Pseudomonadati</taxon>
        <taxon>Pseudomonadota</taxon>
        <taxon>Alphaproteobacteria</taxon>
        <taxon>Hyphomicrobiales</taxon>
        <taxon>Nitrobacteraceae</taxon>
        <taxon>Bradyrhizobium</taxon>
    </lineage>
</organism>
<dbReference type="Proteomes" id="UP001430990">
    <property type="component" value="Chromosome"/>
</dbReference>
<dbReference type="PANTHER" id="PTHR13504">
    <property type="entry name" value="FIDO DOMAIN-CONTAINING PROTEIN DDB_G0283145"/>
    <property type="match status" value="1"/>
</dbReference>
<dbReference type="InterPro" id="IPR025758">
    <property type="entry name" value="Fic/DOC_N"/>
</dbReference>
<feature type="domain" description="Fido" evidence="1">
    <location>
        <begin position="134"/>
        <end position="285"/>
    </location>
</feature>
<name>A0ABY3QIY9_9BRAD</name>
<dbReference type="InterPro" id="IPR003812">
    <property type="entry name" value="Fido"/>
</dbReference>
<evidence type="ECO:0000259" key="1">
    <source>
        <dbReference type="PROSITE" id="PS51459"/>
    </source>
</evidence>
<dbReference type="Pfam" id="PF02661">
    <property type="entry name" value="Fic"/>
    <property type="match status" value="1"/>
</dbReference>
<dbReference type="InterPro" id="IPR036597">
    <property type="entry name" value="Fido-like_dom_sf"/>
</dbReference>
<reference evidence="2" key="1">
    <citation type="submission" date="2021-11" db="EMBL/GenBank/DDBJ databases">
        <title>Australian commercial rhizobial inoculants.</title>
        <authorList>
            <person name="Kohlmeier M.G."/>
            <person name="O'Hara G.W."/>
            <person name="Colombi E."/>
            <person name="Ramsay J.P."/>
            <person name="Terpolilli J."/>
        </authorList>
    </citation>
    <scope>NUCLEOTIDE SEQUENCE</scope>
    <source>
        <strain evidence="2">CC829</strain>
    </source>
</reference>
<proteinExistence type="predicted"/>
<dbReference type="PANTHER" id="PTHR13504:SF38">
    <property type="entry name" value="FIDO DOMAIN-CONTAINING PROTEIN"/>
    <property type="match status" value="1"/>
</dbReference>
<keyword evidence="3" id="KW-1185">Reference proteome</keyword>
<dbReference type="InterPro" id="IPR036388">
    <property type="entry name" value="WH-like_DNA-bd_sf"/>
</dbReference>
<accession>A0ABY3QIY9</accession>
<dbReference type="SUPFAM" id="SSF140931">
    <property type="entry name" value="Fic-like"/>
    <property type="match status" value="1"/>
</dbReference>
<protein>
    <submittedName>
        <fullName evidence="2">Fic family protein</fullName>
    </submittedName>
</protein>
<dbReference type="Pfam" id="PF13784">
    <property type="entry name" value="Fic_N"/>
    <property type="match status" value="1"/>
</dbReference>
<evidence type="ECO:0000313" key="2">
    <source>
        <dbReference type="EMBL" id="UFW85945.1"/>
    </source>
</evidence>
<dbReference type="Gene3D" id="1.10.3290.10">
    <property type="entry name" value="Fido-like domain"/>
    <property type="match status" value="1"/>
</dbReference>
<dbReference type="Gene3D" id="1.10.10.10">
    <property type="entry name" value="Winged helix-like DNA-binding domain superfamily/Winged helix DNA-binding domain"/>
    <property type="match status" value="1"/>
</dbReference>
<sequence>MNRDHLSHAIRERLKRLPSPFDSHYGVVPLPPPEEGIAEGPVLARLKAAEAALVRIETLAAELQDPYLISRILPRREAVSSSSIEGTNSTLDELLSVEESEDSPQGEAAAQVRDYALALDDFLPRARKEKLKLFTTALTQDLHRAVMRGDADYKDKPGDFRERVVWIGGRGDIAYSTYNPTPPADIAACLEDTMKYMRCEGMQAMYQSFIVRMSVAHAHFEAVHPFRDGNGRVGRLLLPLMMAAEGMMPIYLSPYIEAHKTAYYDSIKAAQQRLDWHEAVGFMADAVVGTSDELLKTREALAALGAMWRERRKFRQGSASLRALDVLPHYPVLTLKRLAKLLDITVQAASQAVEQLVERKILVERTGYARNRVFTAPDALSIINRPFGEDPILPSPSSMTTISP</sequence>